<proteinExistence type="inferred from homology"/>
<dbReference type="Pfam" id="PF21102">
    <property type="entry name" value="DprA_N"/>
    <property type="match status" value="1"/>
</dbReference>
<dbReference type="PANTHER" id="PTHR43022">
    <property type="entry name" value="PROTEIN SMF"/>
    <property type="match status" value="1"/>
</dbReference>
<name>A0A2M9G728_9PROT</name>
<dbReference type="InterPro" id="IPR057666">
    <property type="entry name" value="DrpA_SLOG"/>
</dbReference>
<evidence type="ECO:0000259" key="3">
    <source>
        <dbReference type="Pfam" id="PF17782"/>
    </source>
</evidence>
<dbReference type="Pfam" id="PF02481">
    <property type="entry name" value="DNA_processg_A"/>
    <property type="match status" value="1"/>
</dbReference>
<gene>
    <name evidence="4" type="primary">dprA</name>
    <name evidence="4" type="ORF">CVT23_01840</name>
</gene>
<comment type="caution">
    <text evidence="4">The sequence shown here is derived from an EMBL/GenBank/DDBJ whole genome shotgun (WGS) entry which is preliminary data.</text>
</comment>
<organism evidence="4 5">
    <name type="scientific">Minwuia thermotolerans</name>
    <dbReference type="NCBI Taxonomy" id="2056226"/>
    <lineage>
        <taxon>Bacteria</taxon>
        <taxon>Pseudomonadati</taxon>
        <taxon>Pseudomonadota</taxon>
        <taxon>Alphaproteobacteria</taxon>
        <taxon>Minwuiales</taxon>
        <taxon>Minwuiaceae</taxon>
        <taxon>Minwuia</taxon>
    </lineage>
</organism>
<sequence length="372" mass="39507">MKPADTDGERLARLRLIRSENVGPVNFMRLLARYGDAEAALEALPDIARRNGRRRLRVASVQQAEREVEGLRRIGGRLIMAGDADYPARLAQAEGAPPVISVLGDASLLERPTVAVVGARNCSANGRTLCRRIVGELGAQGHVVISGLARGIDAEAHRASLDTGTAAVVAGGVDIFYPPENEALQKEVAEHGVILAEQPLGAEPKARHFPRRNRVISGLSLGVLVVEAALRSGTLITARYAGEQGRDVFAVPGSPLDPRARGANRLIREGARLVESADDILEELASGRTSLFQPVPARFEGPVEDAGFALDPGDEARSALVEALSPEPAEADVLMRASGLGPSDFNALIVELEIAGRVQRHAGNRYALNHDG</sequence>
<feature type="domain" description="DprA winged helix" evidence="3">
    <location>
        <begin position="309"/>
        <end position="364"/>
    </location>
</feature>
<feature type="domain" description="Smf/DprA SLOG" evidence="2">
    <location>
        <begin position="78"/>
        <end position="284"/>
    </location>
</feature>
<keyword evidence="5" id="KW-1185">Reference proteome</keyword>
<dbReference type="Proteomes" id="UP000229498">
    <property type="component" value="Unassembled WGS sequence"/>
</dbReference>
<dbReference type="RefSeq" id="WP_109793947.1">
    <property type="nucleotide sequence ID" value="NZ_PHIG01000005.1"/>
</dbReference>
<evidence type="ECO:0000313" key="4">
    <source>
        <dbReference type="EMBL" id="PJK31501.1"/>
    </source>
</evidence>
<dbReference type="AlphaFoldDB" id="A0A2M9G728"/>
<protein>
    <submittedName>
        <fullName evidence="4">DNA-protecting protein DprA</fullName>
    </submittedName>
</protein>
<comment type="similarity">
    <text evidence="1">Belongs to the DprA/Smf family.</text>
</comment>
<accession>A0A2M9G728</accession>
<dbReference type="PANTHER" id="PTHR43022:SF1">
    <property type="entry name" value="PROTEIN SMF"/>
    <property type="match status" value="1"/>
</dbReference>
<reference evidence="4 5" key="1">
    <citation type="submission" date="2017-11" db="EMBL/GenBank/DDBJ databases">
        <title>Draft genome sequence of Rhizobiales bacterium SY3-13.</title>
        <authorList>
            <person name="Sun C."/>
        </authorList>
    </citation>
    <scope>NUCLEOTIDE SEQUENCE [LARGE SCALE GENOMIC DNA]</scope>
    <source>
        <strain evidence="4 5">SY3-13</strain>
    </source>
</reference>
<dbReference type="Pfam" id="PF17782">
    <property type="entry name" value="WHD_DprA"/>
    <property type="match status" value="1"/>
</dbReference>
<dbReference type="OrthoDB" id="9785707at2"/>
<evidence type="ECO:0000313" key="5">
    <source>
        <dbReference type="Proteomes" id="UP000229498"/>
    </source>
</evidence>
<evidence type="ECO:0000259" key="2">
    <source>
        <dbReference type="Pfam" id="PF02481"/>
    </source>
</evidence>
<dbReference type="InterPro" id="IPR003488">
    <property type="entry name" value="DprA"/>
</dbReference>
<dbReference type="InterPro" id="IPR041614">
    <property type="entry name" value="DprA_WH"/>
</dbReference>
<evidence type="ECO:0000256" key="1">
    <source>
        <dbReference type="ARBA" id="ARBA00006525"/>
    </source>
</evidence>
<dbReference type="EMBL" id="PHIG01000005">
    <property type="protein sequence ID" value="PJK31501.1"/>
    <property type="molecule type" value="Genomic_DNA"/>
</dbReference>
<dbReference type="SUPFAM" id="SSF102405">
    <property type="entry name" value="MCP/YpsA-like"/>
    <property type="match status" value="1"/>
</dbReference>
<dbReference type="Gene3D" id="3.40.50.450">
    <property type="match status" value="1"/>
</dbReference>
<dbReference type="NCBIfam" id="TIGR00732">
    <property type="entry name" value="dprA"/>
    <property type="match status" value="1"/>
</dbReference>
<dbReference type="GO" id="GO:0009294">
    <property type="term" value="P:DNA-mediated transformation"/>
    <property type="evidence" value="ECO:0007669"/>
    <property type="project" value="InterPro"/>
</dbReference>
<dbReference type="Gene3D" id="1.10.10.10">
    <property type="entry name" value="Winged helix-like DNA-binding domain superfamily/Winged helix DNA-binding domain"/>
    <property type="match status" value="1"/>
</dbReference>
<dbReference type="InterPro" id="IPR036388">
    <property type="entry name" value="WH-like_DNA-bd_sf"/>
</dbReference>